<gene>
    <name evidence="1" type="primary">ORF125</name>
</gene>
<sequence>MSATLEATSLEDFYLQVHQQSLQKDYVTFRGRSLLSHEAYIEILKESEKERLQGSLVMIRGRIERFIYFNETGGVALSSDQNANLRFDIRYYETLKDIGIGGGFFAICVLPRYDKCLLLGYKAFD</sequence>
<dbReference type="OrthoDB" id="5328011at2"/>
<name>O34254_WOLSC</name>
<dbReference type="KEGG" id="wsu:WS0828"/>
<organism evidence="1">
    <name type="scientific">Wolinella succinogenes</name>
    <dbReference type="NCBI Taxonomy" id="844"/>
    <lineage>
        <taxon>Bacteria</taxon>
        <taxon>Pseudomonadati</taxon>
        <taxon>Campylobacterota</taxon>
        <taxon>Epsilonproteobacteria</taxon>
        <taxon>Campylobacterales</taxon>
        <taxon>Helicobacteraceae</taxon>
        <taxon>Wolinella</taxon>
    </lineage>
</organism>
<proteinExistence type="predicted"/>
<reference evidence="1" key="1">
    <citation type="journal article" date="1998" name="Eur. J. Biochem.">
        <title>Deletion and site-directed mutagenesis of the Wolinella succinogenes fumarate reductase operon.</title>
        <authorList>
            <person name="Simon J."/>
            <person name="Gross R."/>
            <person name="Ringel M."/>
            <person name="Schmidt E."/>
            <person name="Kroeger A."/>
        </authorList>
    </citation>
    <scope>NUCLEOTIDE SEQUENCE</scope>
</reference>
<dbReference type="EMBL" id="AJ000662">
    <property type="protein sequence ID" value="CAA04217.1"/>
    <property type="molecule type" value="Genomic_DNA"/>
</dbReference>
<evidence type="ECO:0000313" key="1">
    <source>
        <dbReference type="EMBL" id="CAA04217.1"/>
    </source>
</evidence>
<reference evidence="1" key="2">
    <citation type="submission" date="2001-02" db="EMBL/GenBank/DDBJ databases">
        <authorList>
            <person name="Simon J."/>
        </authorList>
    </citation>
    <scope>NUCLEOTIDE SEQUENCE</scope>
</reference>
<dbReference type="AlphaFoldDB" id="O34254"/>
<protein>
    <submittedName>
        <fullName evidence="1">ORF125 protein</fullName>
    </submittedName>
</protein>
<accession>O34254</accession>